<feature type="domain" description="4Fe-4S ferredoxin-type" evidence="1">
    <location>
        <begin position="38"/>
        <end position="68"/>
    </location>
</feature>
<dbReference type="Pfam" id="PF14697">
    <property type="entry name" value="Fer4_21"/>
    <property type="match status" value="1"/>
</dbReference>
<organism evidence="2 3">
    <name type="scientific">Candidatus Nitronauta litoralis</name>
    <dbReference type="NCBI Taxonomy" id="2705533"/>
    <lineage>
        <taxon>Bacteria</taxon>
        <taxon>Pseudomonadati</taxon>
        <taxon>Nitrospinota/Tectimicrobiota group</taxon>
        <taxon>Nitrospinota</taxon>
        <taxon>Nitrospinia</taxon>
        <taxon>Nitrospinales</taxon>
        <taxon>Nitrospinaceae</taxon>
        <taxon>Candidatus Nitronauta</taxon>
    </lineage>
</organism>
<dbReference type="SUPFAM" id="SSF54862">
    <property type="entry name" value="4Fe-4S ferredoxins"/>
    <property type="match status" value="1"/>
</dbReference>
<evidence type="ECO:0000313" key="3">
    <source>
        <dbReference type="Proteomes" id="UP000594688"/>
    </source>
</evidence>
<dbReference type="Proteomes" id="UP000594688">
    <property type="component" value="Chromosome"/>
</dbReference>
<evidence type="ECO:0000313" key="2">
    <source>
        <dbReference type="EMBL" id="QPJ61787.1"/>
    </source>
</evidence>
<proteinExistence type="predicted"/>
<accession>A0A7T0BVI5</accession>
<feature type="domain" description="4Fe-4S ferredoxin-type" evidence="1">
    <location>
        <begin position="3"/>
        <end position="36"/>
    </location>
</feature>
<reference evidence="2 3" key="1">
    <citation type="submission" date="2020-02" db="EMBL/GenBank/DDBJ databases">
        <title>Genomic and physiological characterization of two novel Nitrospinaceae genera.</title>
        <authorList>
            <person name="Mueller A.J."/>
            <person name="Jung M.-Y."/>
            <person name="Strachan C.R."/>
            <person name="Herbold C.W."/>
            <person name="Kirkegaard R.H."/>
            <person name="Daims H."/>
        </authorList>
    </citation>
    <scope>NUCLEOTIDE SEQUENCE [LARGE SCALE GENOMIC DNA]</scope>
    <source>
        <strain evidence="2">EB</strain>
    </source>
</reference>
<gene>
    <name evidence="2" type="ORF">G3M70_07790</name>
</gene>
<dbReference type="AlphaFoldDB" id="A0A7T0BVI5"/>
<dbReference type="PROSITE" id="PS51379">
    <property type="entry name" value="4FE4S_FER_2"/>
    <property type="match status" value="2"/>
</dbReference>
<sequence length="93" mass="10132">MYNVAYVHEDKCIAEKGCRLCIMYCPEADCILLEPEKKKAMVITSRCKGCDLCKVVCSTHQAISMHPVNSSTGEIILEAKETQAAGMGQAYAG</sequence>
<dbReference type="KEGG" id="nli:G3M70_07790"/>
<dbReference type="Gene3D" id="3.30.70.20">
    <property type="match status" value="1"/>
</dbReference>
<evidence type="ECO:0000259" key="1">
    <source>
        <dbReference type="PROSITE" id="PS51379"/>
    </source>
</evidence>
<protein>
    <submittedName>
        <fullName evidence="2">Pyruvate ferredoxin oxidoreductase</fullName>
    </submittedName>
</protein>
<keyword evidence="2" id="KW-0670">Pyruvate</keyword>
<dbReference type="EMBL" id="CP048685">
    <property type="protein sequence ID" value="QPJ61787.1"/>
    <property type="molecule type" value="Genomic_DNA"/>
</dbReference>
<dbReference type="InterPro" id="IPR017896">
    <property type="entry name" value="4Fe4S_Fe-S-bd"/>
</dbReference>
<name>A0A7T0BVI5_9BACT</name>